<accession>A0A1P9WRV2</accession>
<dbReference type="STRING" id="1178516.AWR27_01300"/>
<gene>
    <name evidence="2" type="ORF">AWR27_01300</name>
</gene>
<protein>
    <recommendedName>
        <fullName evidence="4">S9 family peptidase</fullName>
    </recommendedName>
</protein>
<dbReference type="RefSeq" id="WP_077129529.1">
    <property type="nucleotide sequence ID" value="NZ_CP014263.1"/>
</dbReference>
<keyword evidence="3" id="KW-1185">Reference proteome</keyword>
<dbReference type="EMBL" id="CP014263">
    <property type="protein sequence ID" value="AQG78105.1"/>
    <property type="molecule type" value="Genomic_DNA"/>
</dbReference>
<evidence type="ECO:0000313" key="3">
    <source>
        <dbReference type="Proteomes" id="UP000187941"/>
    </source>
</evidence>
<dbReference type="Proteomes" id="UP000187941">
    <property type="component" value="Chromosome"/>
</dbReference>
<dbReference type="InterPro" id="IPR011042">
    <property type="entry name" value="6-blade_b-propeller_TolB-like"/>
</dbReference>
<keyword evidence="1" id="KW-0732">Signal</keyword>
<dbReference type="KEGG" id="smon:AWR27_01300"/>
<dbReference type="AlphaFoldDB" id="A0A1P9WRV2"/>
<reference evidence="2 3" key="1">
    <citation type="submission" date="2016-01" db="EMBL/GenBank/DDBJ databases">
        <authorList>
            <person name="Oliw E.H."/>
        </authorList>
    </citation>
    <scope>NUCLEOTIDE SEQUENCE [LARGE SCALE GENOMIC DNA]</scope>
    <source>
        <strain evidence="2 3">DY10</strain>
    </source>
</reference>
<proteinExistence type="predicted"/>
<name>A0A1P9WRV2_9BACT</name>
<organism evidence="2 3">
    <name type="scientific">Spirosoma montaniterrae</name>
    <dbReference type="NCBI Taxonomy" id="1178516"/>
    <lineage>
        <taxon>Bacteria</taxon>
        <taxon>Pseudomonadati</taxon>
        <taxon>Bacteroidota</taxon>
        <taxon>Cytophagia</taxon>
        <taxon>Cytophagales</taxon>
        <taxon>Cytophagaceae</taxon>
        <taxon>Spirosoma</taxon>
    </lineage>
</organism>
<evidence type="ECO:0000256" key="1">
    <source>
        <dbReference type="SAM" id="SignalP"/>
    </source>
</evidence>
<feature type="signal peptide" evidence="1">
    <location>
        <begin position="1"/>
        <end position="19"/>
    </location>
</feature>
<dbReference type="Gene3D" id="2.120.10.30">
    <property type="entry name" value="TolB, C-terminal domain"/>
    <property type="match status" value="1"/>
</dbReference>
<dbReference type="SUPFAM" id="SSF69304">
    <property type="entry name" value="Tricorn protease N-terminal domain"/>
    <property type="match status" value="1"/>
</dbReference>
<evidence type="ECO:0000313" key="2">
    <source>
        <dbReference type="EMBL" id="AQG78105.1"/>
    </source>
</evidence>
<evidence type="ECO:0008006" key="4">
    <source>
        <dbReference type="Google" id="ProtNLM"/>
    </source>
</evidence>
<dbReference type="OrthoDB" id="9797498at2"/>
<feature type="chain" id="PRO_5012862853" description="S9 family peptidase" evidence="1">
    <location>
        <begin position="20"/>
        <end position="290"/>
    </location>
</feature>
<sequence>MRTRFFVLSLWLTTLPLFAQNGTEIYLVDLTEKAGRLAVANPRNISNKPGYDNQPFFHPAKPVLYYTSMMANNQTDIWAYDLKTGTRTQLTQTPDAEYSPTVLPGLSHLSCIVQRKSNGDQDLVSYQLDKPAITEILLESQKTGKIGYQAWLNANEAVVFVLGEPNSMHYLNKSAGQDTVIASQIGRSLHRIPGQNAFSFVQQVGSSWKIRAFEPGRNQIRDIADSHPDSEHYHAWTDAGTLLESRGNELWRFDATTRQWQPVPLPTTLPRKKLSRLAVQGKTLAIVLDE</sequence>